<reference evidence="1 2" key="1">
    <citation type="submission" date="2023-09" db="EMBL/GenBank/DDBJ databases">
        <authorList>
            <person name="Wang M."/>
        </authorList>
    </citation>
    <scope>NUCLEOTIDE SEQUENCE [LARGE SCALE GENOMIC DNA]</scope>
    <source>
        <strain evidence="1">GT-2023</strain>
        <tissue evidence="1">Liver</tissue>
    </source>
</reference>
<proteinExistence type="predicted"/>
<sequence>MKCCCMEKWSMNMRKICHNSTDCASRRWRHTGKIFHYTSLPDPRWMRRAFIHSSTDIFSFVHTLYVSPGVCKDSWLYWKHVHSVSRTFGMMQISRARFAKVT</sequence>
<organism evidence="1 2">
    <name type="scientific">Cirrhinus molitorella</name>
    <name type="common">mud carp</name>
    <dbReference type="NCBI Taxonomy" id="172907"/>
    <lineage>
        <taxon>Eukaryota</taxon>
        <taxon>Metazoa</taxon>
        <taxon>Chordata</taxon>
        <taxon>Craniata</taxon>
        <taxon>Vertebrata</taxon>
        <taxon>Euteleostomi</taxon>
        <taxon>Actinopterygii</taxon>
        <taxon>Neopterygii</taxon>
        <taxon>Teleostei</taxon>
        <taxon>Ostariophysi</taxon>
        <taxon>Cypriniformes</taxon>
        <taxon>Cyprinidae</taxon>
        <taxon>Labeoninae</taxon>
        <taxon>Labeonini</taxon>
        <taxon>Cirrhinus</taxon>
    </lineage>
</organism>
<comment type="caution">
    <text evidence="1">The sequence shown here is derived from an EMBL/GenBank/DDBJ whole genome shotgun (WGS) entry which is preliminary data.</text>
</comment>
<keyword evidence="2" id="KW-1185">Reference proteome</keyword>
<dbReference type="Proteomes" id="UP001558613">
    <property type="component" value="Unassembled WGS sequence"/>
</dbReference>
<gene>
    <name evidence="1" type="ORF">QQF64_005279</name>
</gene>
<protein>
    <submittedName>
        <fullName evidence="1">Uncharacterized protein</fullName>
    </submittedName>
</protein>
<evidence type="ECO:0000313" key="2">
    <source>
        <dbReference type="Proteomes" id="UP001558613"/>
    </source>
</evidence>
<name>A0ABR3MD49_9TELE</name>
<evidence type="ECO:0000313" key="1">
    <source>
        <dbReference type="EMBL" id="KAL1262540.1"/>
    </source>
</evidence>
<accession>A0ABR3MD49</accession>
<dbReference type="EMBL" id="JAYMGO010000013">
    <property type="protein sequence ID" value="KAL1262540.1"/>
    <property type="molecule type" value="Genomic_DNA"/>
</dbReference>